<evidence type="ECO:0000256" key="2">
    <source>
        <dbReference type="SAM" id="SignalP"/>
    </source>
</evidence>
<organism evidence="3 4">
    <name type="scientific">Lishizhenia tianjinensis</name>
    <dbReference type="NCBI Taxonomy" id="477690"/>
    <lineage>
        <taxon>Bacteria</taxon>
        <taxon>Pseudomonadati</taxon>
        <taxon>Bacteroidota</taxon>
        <taxon>Flavobacteriia</taxon>
        <taxon>Flavobacteriales</taxon>
        <taxon>Crocinitomicaceae</taxon>
        <taxon>Lishizhenia</taxon>
    </lineage>
</organism>
<keyword evidence="1" id="KW-1133">Transmembrane helix</keyword>
<dbReference type="STRING" id="477690.SAMN05216474_0638"/>
<feature type="signal peptide" evidence="2">
    <location>
        <begin position="1"/>
        <end position="18"/>
    </location>
</feature>
<feature type="chain" id="PRO_5014938742" description="PepSY-associated TM region" evidence="2">
    <location>
        <begin position="19"/>
        <end position="105"/>
    </location>
</feature>
<dbReference type="EMBL" id="FPAS01000001">
    <property type="protein sequence ID" value="SFT45100.1"/>
    <property type="molecule type" value="Genomic_DNA"/>
</dbReference>
<evidence type="ECO:0000256" key="1">
    <source>
        <dbReference type="SAM" id="Phobius"/>
    </source>
</evidence>
<evidence type="ECO:0000313" key="4">
    <source>
        <dbReference type="Proteomes" id="UP000236454"/>
    </source>
</evidence>
<protein>
    <recommendedName>
        <fullName evidence="5">PepSY-associated TM region</fullName>
    </recommendedName>
</protein>
<feature type="transmembrane region" description="Helical" evidence="1">
    <location>
        <begin position="73"/>
        <end position="93"/>
    </location>
</feature>
<sequence length="105" mass="12631">MKKFIFPLLLLTSLPLWATVDALKVNHLTKQLYWADEDHYTGFLGWRSVHDGIYDKEIIRFQAQVYTLTNYPFLIETIIVFLILSFLFLRFVIKRRKNKMKSEFL</sequence>
<keyword evidence="2" id="KW-0732">Signal</keyword>
<proteinExistence type="predicted"/>
<gene>
    <name evidence="3" type="ORF">SAMN05216474_0638</name>
</gene>
<keyword evidence="1" id="KW-0472">Membrane</keyword>
<dbReference type="Proteomes" id="UP000236454">
    <property type="component" value="Unassembled WGS sequence"/>
</dbReference>
<reference evidence="3 4" key="1">
    <citation type="submission" date="2016-10" db="EMBL/GenBank/DDBJ databases">
        <authorList>
            <person name="de Groot N.N."/>
        </authorList>
    </citation>
    <scope>NUCLEOTIDE SEQUENCE [LARGE SCALE GENOMIC DNA]</scope>
    <source>
        <strain evidence="3 4">CGMCC 1.7005</strain>
    </source>
</reference>
<dbReference type="OrthoDB" id="1496237at2"/>
<dbReference type="RefSeq" id="WP_090246238.1">
    <property type="nucleotide sequence ID" value="NZ_FPAS01000001.1"/>
</dbReference>
<keyword evidence="4" id="KW-1185">Reference proteome</keyword>
<name>A0A1I6Y3I1_9FLAO</name>
<evidence type="ECO:0008006" key="5">
    <source>
        <dbReference type="Google" id="ProtNLM"/>
    </source>
</evidence>
<dbReference type="AlphaFoldDB" id="A0A1I6Y3I1"/>
<evidence type="ECO:0000313" key="3">
    <source>
        <dbReference type="EMBL" id="SFT45100.1"/>
    </source>
</evidence>
<accession>A0A1I6Y3I1</accession>
<keyword evidence="1" id="KW-0812">Transmembrane</keyword>